<dbReference type="AlphaFoldDB" id="A0A4R7BPN7"/>
<keyword evidence="3" id="KW-0347">Helicase</keyword>
<keyword evidence="3" id="KW-0547">Nucleotide-binding</keyword>
<keyword evidence="3" id="KW-0067">ATP-binding</keyword>
<protein>
    <submittedName>
        <fullName evidence="3">ATP-dependent helicase/nuclease subunit B</fullName>
    </submittedName>
</protein>
<dbReference type="GO" id="GO:0004386">
    <property type="term" value="F:helicase activity"/>
    <property type="evidence" value="ECO:0007669"/>
    <property type="project" value="UniProtKB-KW"/>
</dbReference>
<dbReference type="Pfam" id="PF12705">
    <property type="entry name" value="PDDEXK_1"/>
    <property type="match status" value="1"/>
</dbReference>
<name>A0A4R7BPN7_9HYPH</name>
<sequence length="1101" mass="117386">MRDPRVFTIPPGTPFLPTLADALLDGRLTGGWPEGAELPDATLYLPTRRAGRALAALLAERSERRAVLLPRIVPLGDADEDLFEPGRDGPPPIPSGERRLILARLVQRWMEAFDRAAAGAGQAFVPAGSAADAVALASDLAALMDSLATEGIAWDELAGAVEAEYSDYFAQTLAFVRIAHEAWPAILAERGASDPARRRHDALLAEAARLLADPPAGPVVAAGSTGSVPATAQLLAAIARLPHGAVVLPGLDTGLDEAAWTAIGGRDGARDLEAGPLWGHPQCMMRRLLAGALDVPRPDVVALGPDLAPHHPVAARRRLLSEVMRPAESTDAWAAIPDLERRAIAEAGCEGLALIEAGDEREEALAIAIALREVLEEPGRTAALVTPDRALARRVAIELQRWGVAVEDSAGTSLADTPAGHLARLAAEAVAARFAPLPVLALLAHPAVTLGLPRAAIERAASSLEIAVLRGPAPASGLSGIAAGLRLRRAKRNHRDPLPRRRLCESDWNEAEDLVMRLERAFADFGSVEAETRADLVEHAPRHLAAILALIEPATHAHLPSPLWGGAGGGGRDARGELDASRTPPIRPSASLGTTFPAGGKEAPGLTAGDMNAVALQGRVSHAAQSPELDPSFGPLFALLDELALMPPSAAVEGRLTEYPAFFTAIARERVLAPASGSGHRRVTILGLLEARLLEVDRIVLATLDESIWPPSAESDPFLNRPMRLKLGLSPPERRIGQTAHDFVQALGTPDAILTRARKREGKPTVPSRFLERLRSFVGAGPWAALEEGGARYLALGRALDAPRSVAPASRPSPRPGPERFPRRLSVTEIETLVRDPYAIFARHILRLAPLDEVGMLPSLAERGTILHEVLAQFAAAHPGELPPGAEAELLQRGADAFRGLADAYPELHALWWPDFQRLVPHLLAWEGRRRARYGIRHLERSGELPIPLDADALIVRGTADRIEIGEDGTASIVDFKTGTVPTDKMMAAGFSPQLTLEAAMLRAGGFRDVPAVAGTPALHYVKLGGRQRLVDRELRPPKDAPSMGELVDKHVEGLTGLARRYGVEGAGYVSRPYPQYALAYSDYDHLARVAEWSLAEGGEP</sequence>
<dbReference type="InterPro" id="IPR027417">
    <property type="entry name" value="P-loop_NTPase"/>
</dbReference>
<feature type="domain" description="PD-(D/E)XK endonuclease-like" evidence="2">
    <location>
        <begin position="824"/>
        <end position="1049"/>
    </location>
</feature>
<dbReference type="EMBL" id="SNZR01000016">
    <property type="protein sequence ID" value="TDR87341.1"/>
    <property type="molecule type" value="Genomic_DNA"/>
</dbReference>
<gene>
    <name evidence="3" type="ORF">EV668_4422</name>
</gene>
<dbReference type="Proteomes" id="UP000295122">
    <property type="component" value="Unassembled WGS sequence"/>
</dbReference>
<dbReference type="SUPFAM" id="SSF52540">
    <property type="entry name" value="P-loop containing nucleoside triphosphate hydrolases"/>
    <property type="match status" value="1"/>
</dbReference>
<accession>A0A4R7BPN7</accession>
<dbReference type="NCBIfam" id="TIGR02786">
    <property type="entry name" value="addB_alphas"/>
    <property type="match status" value="1"/>
</dbReference>
<keyword evidence="4" id="KW-1185">Reference proteome</keyword>
<evidence type="ECO:0000256" key="1">
    <source>
        <dbReference type="SAM" id="MobiDB-lite"/>
    </source>
</evidence>
<dbReference type="InterPro" id="IPR014153">
    <property type="entry name" value="Ds_break_AddB"/>
</dbReference>
<evidence type="ECO:0000313" key="4">
    <source>
        <dbReference type="Proteomes" id="UP000295122"/>
    </source>
</evidence>
<proteinExistence type="predicted"/>
<organism evidence="3 4">
    <name type="scientific">Enterovirga rhinocerotis</name>
    <dbReference type="NCBI Taxonomy" id="1339210"/>
    <lineage>
        <taxon>Bacteria</taxon>
        <taxon>Pseudomonadati</taxon>
        <taxon>Pseudomonadota</taxon>
        <taxon>Alphaproteobacteria</taxon>
        <taxon>Hyphomicrobiales</taxon>
        <taxon>Methylobacteriaceae</taxon>
        <taxon>Enterovirga</taxon>
    </lineage>
</organism>
<dbReference type="InterPro" id="IPR011604">
    <property type="entry name" value="PDDEXK-like_dom_sf"/>
</dbReference>
<dbReference type="Gene3D" id="3.90.320.10">
    <property type="match status" value="1"/>
</dbReference>
<dbReference type="RefSeq" id="WP_133774184.1">
    <property type="nucleotide sequence ID" value="NZ_SNZR01000016.1"/>
</dbReference>
<dbReference type="InterPro" id="IPR038726">
    <property type="entry name" value="PDDEXK_AddAB-type"/>
</dbReference>
<evidence type="ECO:0000313" key="3">
    <source>
        <dbReference type="EMBL" id="TDR87341.1"/>
    </source>
</evidence>
<comment type="caution">
    <text evidence="3">The sequence shown here is derived from an EMBL/GenBank/DDBJ whole genome shotgun (WGS) entry which is preliminary data.</text>
</comment>
<keyword evidence="3" id="KW-0378">Hydrolase</keyword>
<reference evidence="3 4" key="1">
    <citation type="submission" date="2019-03" db="EMBL/GenBank/DDBJ databases">
        <title>Genomic Encyclopedia of Type Strains, Phase IV (KMG-IV): sequencing the most valuable type-strain genomes for metagenomic binning, comparative biology and taxonomic classification.</title>
        <authorList>
            <person name="Goeker M."/>
        </authorList>
    </citation>
    <scope>NUCLEOTIDE SEQUENCE [LARGE SCALE GENOMIC DNA]</scope>
    <source>
        <strain evidence="3 4">DSM 25903</strain>
    </source>
</reference>
<dbReference type="OrthoDB" id="9780606at2"/>
<evidence type="ECO:0000259" key="2">
    <source>
        <dbReference type="Pfam" id="PF12705"/>
    </source>
</evidence>
<feature type="region of interest" description="Disordered" evidence="1">
    <location>
        <begin position="562"/>
        <end position="598"/>
    </location>
</feature>